<dbReference type="EMBL" id="CAFBMR010000093">
    <property type="protein sequence ID" value="CAB4925351.1"/>
    <property type="molecule type" value="Genomic_DNA"/>
</dbReference>
<protein>
    <submittedName>
        <fullName evidence="1">Unannotated protein</fullName>
    </submittedName>
</protein>
<proteinExistence type="predicted"/>
<accession>A0A6J7I3U3</accession>
<evidence type="ECO:0000313" key="1">
    <source>
        <dbReference type="EMBL" id="CAB4925351.1"/>
    </source>
</evidence>
<name>A0A6J7I3U3_9ZZZZ</name>
<dbReference type="AlphaFoldDB" id="A0A6J7I3U3"/>
<organism evidence="1">
    <name type="scientific">freshwater metagenome</name>
    <dbReference type="NCBI Taxonomy" id="449393"/>
    <lineage>
        <taxon>unclassified sequences</taxon>
        <taxon>metagenomes</taxon>
        <taxon>ecological metagenomes</taxon>
    </lineage>
</organism>
<sequence length="55" mass="5773">MTGNLVGVLGAVRTGQSWVEEVAEGWTCVEPVCSWSFNGLATANTTVASSRLMVV</sequence>
<gene>
    <name evidence="1" type="ORF">UFOPK3610_01645</name>
</gene>
<reference evidence="1" key="1">
    <citation type="submission" date="2020-05" db="EMBL/GenBank/DDBJ databases">
        <authorList>
            <person name="Chiriac C."/>
            <person name="Salcher M."/>
            <person name="Ghai R."/>
            <person name="Kavagutti S V."/>
        </authorList>
    </citation>
    <scope>NUCLEOTIDE SEQUENCE</scope>
</reference>